<proteinExistence type="predicted"/>
<dbReference type="Proteomes" id="UP000050761">
    <property type="component" value="Unassembled WGS sequence"/>
</dbReference>
<sequence length="75" mass="8037">MSIRCSFAPSEVERPTVLDDDEVLHFSAEVGDGQGPDAVGWPASFRLSHSVEVCLEDVSWAVLSRGSKGCSQLAD</sequence>
<accession>A0A183FHE1</accession>
<dbReference type="AlphaFoldDB" id="A0A183FHE1"/>
<reference evidence="1 2" key="1">
    <citation type="submission" date="2018-11" db="EMBL/GenBank/DDBJ databases">
        <authorList>
            <consortium name="Pathogen Informatics"/>
        </authorList>
    </citation>
    <scope>NUCLEOTIDE SEQUENCE [LARGE SCALE GENOMIC DNA]</scope>
</reference>
<dbReference type="EMBL" id="UZAH01025613">
    <property type="protein sequence ID" value="VDO67260.1"/>
    <property type="molecule type" value="Genomic_DNA"/>
</dbReference>
<organism evidence="2 3">
    <name type="scientific">Heligmosomoides polygyrus</name>
    <name type="common">Parasitic roundworm</name>
    <dbReference type="NCBI Taxonomy" id="6339"/>
    <lineage>
        <taxon>Eukaryota</taxon>
        <taxon>Metazoa</taxon>
        <taxon>Ecdysozoa</taxon>
        <taxon>Nematoda</taxon>
        <taxon>Chromadorea</taxon>
        <taxon>Rhabditida</taxon>
        <taxon>Rhabditina</taxon>
        <taxon>Rhabditomorpha</taxon>
        <taxon>Strongyloidea</taxon>
        <taxon>Heligmosomidae</taxon>
        <taxon>Heligmosomoides</taxon>
    </lineage>
</organism>
<accession>A0A3P7X0X6</accession>
<evidence type="ECO:0000313" key="2">
    <source>
        <dbReference type="Proteomes" id="UP000050761"/>
    </source>
</evidence>
<name>A0A183FHE1_HELPZ</name>
<reference evidence="3" key="2">
    <citation type="submission" date="2019-09" db="UniProtKB">
        <authorList>
            <consortium name="WormBaseParasite"/>
        </authorList>
    </citation>
    <scope>IDENTIFICATION</scope>
</reference>
<protein>
    <submittedName>
        <fullName evidence="1 3">Uncharacterized protein</fullName>
    </submittedName>
</protein>
<keyword evidence="2" id="KW-1185">Reference proteome</keyword>
<dbReference type="WBParaSite" id="HPBE_0000617601-mRNA-1">
    <property type="protein sequence ID" value="HPBE_0000617601-mRNA-1"/>
    <property type="gene ID" value="HPBE_0000617601"/>
</dbReference>
<evidence type="ECO:0000313" key="1">
    <source>
        <dbReference type="EMBL" id="VDO67260.1"/>
    </source>
</evidence>
<evidence type="ECO:0000313" key="3">
    <source>
        <dbReference type="WBParaSite" id="HPBE_0000617601-mRNA-1"/>
    </source>
</evidence>
<gene>
    <name evidence="1" type="ORF">HPBE_LOCUS6177</name>
</gene>